<reference evidence="1" key="1">
    <citation type="journal article" date="2014" name="Front. Microbiol.">
        <title>High frequency of phylogenetically diverse reductive dehalogenase-homologous genes in deep subseafloor sedimentary metagenomes.</title>
        <authorList>
            <person name="Kawai M."/>
            <person name="Futagami T."/>
            <person name="Toyoda A."/>
            <person name="Takaki Y."/>
            <person name="Nishi S."/>
            <person name="Hori S."/>
            <person name="Arai W."/>
            <person name="Tsubouchi T."/>
            <person name="Morono Y."/>
            <person name="Uchiyama I."/>
            <person name="Ito T."/>
            <person name="Fujiyama A."/>
            <person name="Inagaki F."/>
            <person name="Takami H."/>
        </authorList>
    </citation>
    <scope>NUCLEOTIDE SEQUENCE</scope>
    <source>
        <strain evidence="1">Expedition CK06-06</strain>
    </source>
</reference>
<name>X1GPZ2_9ZZZZ</name>
<evidence type="ECO:0000313" key="1">
    <source>
        <dbReference type="EMBL" id="GAH35058.1"/>
    </source>
</evidence>
<evidence type="ECO:0008006" key="2">
    <source>
        <dbReference type="Google" id="ProtNLM"/>
    </source>
</evidence>
<gene>
    <name evidence="1" type="ORF">S03H2_20185</name>
</gene>
<proteinExistence type="predicted"/>
<sequence length="56" mass="6706">MDEEGLSIRVELSPEEKVIFLEVKKELMMRNNTDVVRNLIKKKWEQIQKEKQAADF</sequence>
<organism evidence="1">
    <name type="scientific">marine sediment metagenome</name>
    <dbReference type="NCBI Taxonomy" id="412755"/>
    <lineage>
        <taxon>unclassified sequences</taxon>
        <taxon>metagenomes</taxon>
        <taxon>ecological metagenomes</taxon>
    </lineage>
</organism>
<protein>
    <recommendedName>
        <fullName evidence="2">Arc-like DNA binding domain-containing protein</fullName>
    </recommendedName>
</protein>
<dbReference type="AlphaFoldDB" id="X1GPZ2"/>
<dbReference type="EMBL" id="BARU01010613">
    <property type="protein sequence ID" value="GAH35058.1"/>
    <property type="molecule type" value="Genomic_DNA"/>
</dbReference>
<accession>X1GPZ2</accession>
<comment type="caution">
    <text evidence="1">The sequence shown here is derived from an EMBL/GenBank/DDBJ whole genome shotgun (WGS) entry which is preliminary data.</text>
</comment>